<accession>A0ABD0J8F0</accession>
<dbReference type="AlphaFoldDB" id="A0ABD0J8F0"/>
<dbReference type="EMBL" id="JACVVK020000566">
    <property type="protein sequence ID" value="KAK7465895.1"/>
    <property type="molecule type" value="Genomic_DNA"/>
</dbReference>
<reference evidence="2 3" key="1">
    <citation type="journal article" date="2023" name="Sci. Data">
        <title>Genome assembly of the Korean intertidal mud-creeper Batillaria attramentaria.</title>
        <authorList>
            <person name="Patra A.K."/>
            <person name="Ho P.T."/>
            <person name="Jun S."/>
            <person name="Lee S.J."/>
            <person name="Kim Y."/>
            <person name="Won Y.J."/>
        </authorList>
    </citation>
    <scope>NUCLEOTIDE SEQUENCE [LARGE SCALE GENOMIC DNA]</scope>
    <source>
        <strain evidence="2">Wonlab-2016</strain>
    </source>
</reference>
<keyword evidence="3" id="KW-1185">Reference proteome</keyword>
<sequence length="82" mass="9096">MAKGNDLDPNSTKLLNNRNGNGHRSRLSLQKQEYLRVTRSVAANKASGLDLHIAKRINEIAAATYELVESFRGHLLVGRGLR</sequence>
<gene>
    <name evidence="2" type="ORF">BaRGS_00037547</name>
</gene>
<feature type="non-terminal residue" evidence="2">
    <location>
        <position position="82"/>
    </location>
</feature>
<feature type="compositionally biased region" description="Polar residues" evidence="1">
    <location>
        <begin position="8"/>
        <end position="20"/>
    </location>
</feature>
<dbReference type="Proteomes" id="UP001519460">
    <property type="component" value="Unassembled WGS sequence"/>
</dbReference>
<proteinExistence type="predicted"/>
<organism evidence="2 3">
    <name type="scientific">Batillaria attramentaria</name>
    <dbReference type="NCBI Taxonomy" id="370345"/>
    <lineage>
        <taxon>Eukaryota</taxon>
        <taxon>Metazoa</taxon>
        <taxon>Spiralia</taxon>
        <taxon>Lophotrochozoa</taxon>
        <taxon>Mollusca</taxon>
        <taxon>Gastropoda</taxon>
        <taxon>Caenogastropoda</taxon>
        <taxon>Sorbeoconcha</taxon>
        <taxon>Cerithioidea</taxon>
        <taxon>Batillariidae</taxon>
        <taxon>Batillaria</taxon>
    </lineage>
</organism>
<evidence type="ECO:0000313" key="3">
    <source>
        <dbReference type="Proteomes" id="UP001519460"/>
    </source>
</evidence>
<comment type="caution">
    <text evidence="2">The sequence shown here is derived from an EMBL/GenBank/DDBJ whole genome shotgun (WGS) entry which is preliminary data.</text>
</comment>
<evidence type="ECO:0000313" key="2">
    <source>
        <dbReference type="EMBL" id="KAK7465895.1"/>
    </source>
</evidence>
<evidence type="ECO:0000256" key="1">
    <source>
        <dbReference type="SAM" id="MobiDB-lite"/>
    </source>
</evidence>
<name>A0ABD0J8F0_9CAEN</name>
<feature type="region of interest" description="Disordered" evidence="1">
    <location>
        <begin position="1"/>
        <end position="27"/>
    </location>
</feature>
<protein>
    <submittedName>
        <fullName evidence="2">Uncharacterized protein</fullName>
    </submittedName>
</protein>